<evidence type="ECO:0000256" key="4">
    <source>
        <dbReference type="ARBA" id="ARBA00023014"/>
    </source>
</evidence>
<accession>A0ABY5NHW0</accession>
<dbReference type="EMBL" id="CP091139">
    <property type="protein sequence ID" value="UUT34701.1"/>
    <property type="molecule type" value="Genomic_DNA"/>
</dbReference>
<keyword evidence="3" id="KW-0408">Iron</keyword>
<evidence type="ECO:0000256" key="2">
    <source>
        <dbReference type="ARBA" id="ARBA00022723"/>
    </source>
</evidence>
<feature type="domain" description="Rieske" evidence="5">
    <location>
        <begin position="5"/>
        <end position="70"/>
    </location>
</feature>
<dbReference type="Gene3D" id="2.102.10.10">
    <property type="entry name" value="Rieske [2Fe-2S] iron-sulphur domain"/>
    <property type="match status" value="1"/>
</dbReference>
<evidence type="ECO:0000313" key="6">
    <source>
        <dbReference type="EMBL" id="UUT34701.1"/>
    </source>
</evidence>
<organism evidence="6 7">
    <name type="scientific">Microbacterium elymi</name>
    <dbReference type="NCBI Taxonomy" id="2909587"/>
    <lineage>
        <taxon>Bacteria</taxon>
        <taxon>Bacillati</taxon>
        <taxon>Actinomycetota</taxon>
        <taxon>Actinomycetes</taxon>
        <taxon>Micrococcales</taxon>
        <taxon>Microbacteriaceae</taxon>
        <taxon>Microbacterium</taxon>
    </lineage>
</organism>
<dbReference type="PROSITE" id="PS51296">
    <property type="entry name" value="RIESKE"/>
    <property type="match status" value="1"/>
</dbReference>
<evidence type="ECO:0000313" key="7">
    <source>
        <dbReference type="Proteomes" id="UP001054811"/>
    </source>
</evidence>
<dbReference type="Proteomes" id="UP001054811">
    <property type="component" value="Chromosome"/>
</dbReference>
<keyword evidence="7" id="KW-1185">Reference proteome</keyword>
<dbReference type="RefSeq" id="WP_259611227.1">
    <property type="nucleotide sequence ID" value="NZ_CP091139.2"/>
</dbReference>
<reference evidence="6" key="1">
    <citation type="submission" date="2022-01" db="EMBL/GenBank/DDBJ databases">
        <title>Microbacterium eymi and Microbacterium rhizovicinus sp. nov., isolated from the rhizospheric soil of Elymus tsukushiensis, a plant native to the Dokdo Islands, Republic of Korea.</title>
        <authorList>
            <person name="Hwang Y.J."/>
        </authorList>
    </citation>
    <scope>NUCLEOTIDE SEQUENCE</scope>
    <source>
        <strain evidence="6">KUDC0405</strain>
    </source>
</reference>
<sequence>MTYRLDIGAWSDFPDRQLTRVEIGGSEIGVCRWGERIYAFRNACPHEGASLCSGFLQKKLTGAVVGRGVELEVDEEQAGGDVPMASVGVPAHRWQGSVAGVPDPGL</sequence>
<protein>
    <submittedName>
        <fullName evidence="6">Rieske 2Fe-2S domain-containing protein</fullName>
    </submittedName>
</protein>
<dbReference type="InterPro" id="IPR017941">
    <property type="entry name" value="Rieske_2Fe-2S"/>
</dbReference>
<keyword evidence="4" id="KW-0411">Iron-sulfur</keyword>
<name>A0ABY5NHW0_9MICO</name>
<keyword evidence="1" id="KW-0001">2Fe-2S</keyword>
<evidence type="ECO:0000256" key="1">
    <source>
        <dbReference type="ARBA" id="ARBA00022714"/>
    </source>
</evidence>
<dbReference type="InterPro" id="IPR036922">
    <property type="entry name" value="Rieske_2Fe-2S_sf"/>
</dbReference>
<evidence type="ECO:0000256" key="3">
    <source>
        <dbReference type="ARBA" id="ARBA00023004"/>
    </source>
</evidence>
<keyword evidence="2" id="KW-0479">Metal-binding</keyword>
<gene>
    <name evidence="6" type="ORF">L2X98_29965</name>
</gene>
<proteinExistence type="predicted"/>
<dbReference type="SUPFAM" id="SSF50022">
    <property type="entry name" value="ISP domain"/>
    <property type="match status" value="1"/>
</dbReference>
<evidence type="ECO:0000259" key="5">
    <source>
        <dbReference type="PROSITE" id="PS51296"/>
    </source>
</evidence>
<dbReference type="Pfam" id="PF00355">
    <property type="entry name" value="Rieske"/>
    <property type="match status" value="1"/>
</dbReference>